<name>A0AAV4C1L1_9GAST</name>
<dbReference type="Proteomes" id="UP000735302">
    <property type="component" value="Unassembled WGS sequence"/>
</dbReference>
<dbReference type="Gene3D" id="2.40.70.10">
    <property type="entry name" value="Acid Proteases"/>
    <property type="match status" value="1"/>
</dbReference>
<dbReference type="SUPFAM" id="SSF50630">
    <property type="entry name" value="Acid proteases"/>
    <property type="match status" value="1"/>
</dbReference>
<gene>
    <name evidence="3" type="ORF">PoB_005138800</name>
</gene>
<keyword evidence="4" id="KW-1185">Reference proteome</keyword>
<feature type="region of interest" description="Disordered" evidence="1">
    <location>
        <begin position="45"/>
        <end position="81"/>
    </location>
</feature>
<reference evidence="3 4" key="1">
    <citation type="journal article" date="2021" name="Elife">
        <title>Chloroplast acquisition without the gene transfer in kleptoplastic sea slugs, Plakobranchus ocellatus.</title>
        <authorList>
            <person name="Maeda T."/>
            <person name="Takahashi S."/>
            <person name="Yoshida T."/>
            <person name="Shimamura S."/>
            <person name="Takaki Y."/>
            <person name="Nagai Y."/>
            <person name="Toyoda A."/>
            <person name="Suzuki Y."/>
            <person name="Arimoto A."/>
            <person name="Ishii H."/>
            <person name="Satoh N."/>
            <person name="Nishiyama T."/>
            <person name="Hasebe M."/>
            <person name="Maruyama T."/>
            <person name="Minagawa J."/>
            <person name="Obokata J."/>
            <person name="Shigenobu S."/>
        </authorList>
    </citation>
    <scope>NUCLEOTIDE SEQUENCE [LARGE SCALE GENOMIC DNA]</scope>
</reference>
<comment type="caution">
    <text evidence="3">The sequence shown here is derived from an EMBL/GenBank/DDBJ whole genome shotgun (WGS) entry which is preliminary data.</text>
</comment>
<dbReference type="InterPro" id="IPR033121">
    <property type="entry name" value="PEPTIDASE_A1"/>
</dbReference>
<accession>A0AAV4C1L1</accession>
<feature type="domain" description="Peptidase A1" evidence="2">
    <location>
        <begin position="93"/>
        <end position="129"/>
    </location>
</feature>
<sequence>MISQYSNDSTYHIYSIPVSQVRKPLWNSKASVYRTPGQFNIKVLSHSAQSVPKQSRRSQQPVWDRRPSRPFPQRTQRRRAGSVKLTNYKDKIYHLPIEIGTPGQKFNMAISTTYPAMWVKSLNRSSSRK</sequence>
<evidence type="ECO:0000259" key="2">
    <source>
        <dbReference type="PROSITE" id="PS51767"/>
    </source>
</evidence>
<evidence type="ECO:0000313" key="3">
    <source>
        <dbReference type="EMBL" id="GFO24883.1"/>
    </source>
</evidence>
<organism evidence="3 4">
    <name type="scientific">Plakobranchus ocellatus</name>
    <dbReference type="NCBI Taxonomy" id="259542"/>
    <lineage>
        <taxon>Eukaryota</taxon>
        <taxon>Metazoa</taxon>
        <taxon>Spiralia</taxon>
        <taxon>Lophotrochozoa</taxon>
        <taxon>Mollusca</taxon>
        <taxon>Gastropoda</taxon>
        <taxon>Heterobranchia</taxon>
        <taxon>Euthyneura</taxon>
        <taxon>Panpulmonata</taxon>
        <taxon>Sacoglossa</taxon>
        <taxon>Placobranchoidea</taxon>
        <taxon>Plakobranchidae</taxon>
        <taxon>Plakobranchus</taxon>
    </lineage>
</organism>
<dbReference type="InterPro" id="IPR021109">
    <property type="entry name" value="Peptidase_aspartic_dom_sf"/>
</dbReference>
<proteinExistence type="predicted"/>
<evidence type="ECO:0000256" key="1">
    <source>
        <dbReference type="SAM" id="MobiDB-lite"/>
    </source>
</evidence>
<protein>
    <recommendedName>
        <fullName evidence="2">Peptidase A1 domain-containing protein</fullName>
    </recommendedName>
</protein>
<dbReference type="EMBL" id="BLXT01005660">
    <property type="protein sequence ID" value="GFO24883.1"/>
    <property type="molecule type" value="Genomic_DNA"/>
</dbReference>
<dbReference type="AlphaFoldDB" id="A0AAV4C1L1"/>
<dbReference type="PROSITE" id="PS51767">
    <property type="entry name" value="PEPTIDASE_A1"/>
    <property type="match status" value="1"/>
</dbReference>
<feature type="compositionally biased region" description="Polar residues" evidence="1">
    <location>
        <begin position="46"/>
        <end position="61"/>
    </location>
</feature>
<evidence type="ECO:0000313" key="4">
    <source>
        <dbReference type="Proteomes" id="UP000735302"/>
    </source>
</evidence>